<dbReference type="SUPFAM" id="SSF53474">
    <property type="entry name" value="alpha/beta-Hydrolases"/>
    <property type="match status" value="1"/>
</dbReference>
<evidence type="ECO:0008006" key="3">
    <source>
        <dbReference type="Google" id="ProtNLM"/>
    </source>
</evidence>
<name>A0A511X9G4_9PROT</name>
<proteinExistence type="predicted"/>
<dbReference type="RefSeq" id="WP_051292011.1">
    <property type="nucleotide sequence ID" value="NZ_AUBI01000003.1"/>
</dbReference>
<evidence type="ECO:0000313" key="2">
    <source>
        <dbReference type="Proteomes" id="UP000321635"/>
    </source>
</evidence>
<protein>
    <recommendedName>
        <fullName evidence="3">Fungal lipase-like domain-containing protein</fullName>
    </recommendedName>
</protein>
<accession>A0A511X9G4</accession>
<dbReference type="Gene3D" id="3.40.50.1820">
    <property type="entry name" value="alpha/beta hydrolase"/>
    <property type="match status" value="1"/>
</dbReference>
<dbReference type="InterPro" id="IPR029058">
    <property type="entry name" value="AB_hydrolase_fold"/>
</dbReference>
<reference evidence="1 2" key="1">
    <citation type="submission" date="2019-07" db="EMBL/GenBank/DDBJ databases">
        <title>Whole genome shotgun sequence of Acetobacter nitrogenifigens NBRC 105050.</title>
        <authorList>
            <person name="Hosoyama A."/>
            <person name="Uohara A."/>
            <person name="Ohji S."/>
            <person name="Ichikawa N."/>
        </authorList>
    </citation>
    <scope>NUCLEOTIDE SEQUENCE [LARGE SCALE GENOMIC DNA]</scope>
    <source>
        <strain evidence="1 2">NBRC 105050</strain>
    </source>
</reference>
<dbReference type="AlphaFoldDB" id="A0A511X9G4"/>
<organism evidence="1 2">
    <name type="scientific">Acetobacter nitrogenifigens DSM 23921 = NBRC 105050</name>
    <dbReference type="NCBI Taxonomy" id="1120919"/>
    <lineage>
        <taxon>Bacteria</taxon>
        <taxon>Pseudomonadati</taxon>
        <taxon>Pseudomonadota</taxon>
        <taxon>Alphaproteobacteria</taxon>
        <taxon>Acetobacterales</taxon>
        <taxon>Acetobacteraceae</taxon>
        <taxon>Acetobacter</taxon>
    </lineage>
</organism>
<evidence type="ECO:0000313" key="1">
    <source>
        <dbReference type="EMBL" id="GEN59589.1"/>
    </source>
</evidence>
<dbReference type="Proteomes" id="UP000321635">
    <property type="component" value="Unassembled WGS sequence"/>
</dbReference>
<dbReference type="STRING" id="1120919.GCA_000429165_01197"/>
<gene>
    <name evidence="1" type="ORF">ANI02nite_14730</name>
</gene>
<keyword evidence="2" id="KW-1185">Reference proteome</keyword>
<sequence>MSVTSQTDNYLKLNGASNQLLNSELLSSVTSLSAKSASATTAMSFLAPENAIPASQLTPTVTEFLNGAVSEYVIGGVPAGMKPFLQNGKQMSFHDDLTGGVGHAWITPENQVLITYAGTTRGENLLIDPLATAGGLLSDLGILLRQVSPAQKEALAFAKQVVAAAGQQGYSADQIFVTGHSLGGIEAEYVSQQTGLAGIGFEPSGIPKDPNAVGKGSNFISVVTQGDPVANYSSDVAGEQPFAPAYVPQSQGGGAYPHYGSVLQIGAASDQAALSLAAHAVVNPFTTALGLAGAVALIAEFHFPKAEYAALGVTPTGSALDKLPSTIGVAHGPVLPVASDTIGQLQAYMSNHVTIGA</sequence>
<comment type="caution">
    <text evidence="1">The sequence shown here is derived from an EMBL/GenBank/DDBJ whole genome shotgun (WGS) entry which is preliminary data.</text>
</comment>
<dbReference type="EMBL" id="BJYF01000007">
    <property type="protein sequence ID" value="GEN59589.1"/>
    <property type="molecule type" value="Genomic_DNA"/>
</dbReference>
<dbReference type="OrthoDB" id="7226437at2"/>